<organism evidence="2 3">
    <name type="scientific">Actinomyces urogenitalis DORA_12</name>
    <dbReference type="NCBI Taxonomy" id="1403939"/>
    <lineage>
        <taxon>Bacteria</taxon>
        <taxon>Bacillati</taxon>
        <taxon>Actinomycetota</taxon>
        <taxon>Actinomycetes</taxon>
        <taxon>Actinomycetales</taxon>
        <taxon>Actinomycetaceae</taxon>
        <taxon>Actinomyces</taxon>
    </lineage>
</organism>
<dbReference type="PATRIC" id="fig|1403939.3.peg.1128"/>
<dbReference type="CDD" id="cd04859">
    <property type="entry name" value="Prim_Pol"/>
    <property type="match status" value="1"/>
</dbReference>
<name>W1VFP8_9ACTO</name>
<dbReference type="EMBL" id="AZLV01000802">
    <property type="protein sequence ID" value="ETJ03700.1"/>
    <property type="molecule type" value="Genomic_DNA"/>
</dbReference>
<protein>
    <recommendedName>
        <fullName evidence="1">DNA primase/polymerase bifunctional N-terminal domain-containing protein</fullName>
    </recommendedName>
</protein>
<gene>
    <name evidence="2" type="ORF">Q605_AUC00802G0007</name>
</gene>
<dbReference type="Proteomes" id="UP000018852">
    <property type="component" value="Unassembled WGS sequence"/>
</dbReference>
<dbReference type="SUPFAM" id="SSF56747">
    <property type="entry name" value="Prim-pol domain"/>
    <property type="match status" value="1"/>
</dbReference>
<dbReference type="AlphaFoldDB" id="W1VFP8"/>
<proteinExistence type="predicted"/>
<comment type="caution">
    <text evidence="2">The sequence shown here is derived from an EMBL/GenBank/DDBJ whole genome shotgun (WGS) entry which is preliminary data.</text>
</comment>
<evidence type="ECO:0000313" key="2">
    <source>
        <dbReference type="EMBL" id="ETJ03700.1"/>
    </source>
</evidence>
<evidence type="ECO:0000259" key="1">
    <source>
        <dbReference type="SMART" id="SM00943"/>
    </source>
</evidence>
<dbReference type="Pfam" id="PF09250">
    <property type="entry name" value="Prim-Pol"/>
    <property type="match status" value="1"/>
</dbReference>
<feature type="domain" description="DNA primase/polymerase bifunctional N-terminal" evidence="1">
    <location>
        <begin position="55"/>
        <end position="205"/>
    </location>
</feature>
<reference evidence="2 3" key="1">
    <citation type="submission" date="2013-12" db="EMBL/GenBank/DDBJ databases">
        <title>A Varibaculum cambriense genome reconstructed from a premature infant gut community with otherwise low bacterial novelty that shifts toward anaerobic metabolism during the third week of life.</title>
        <authorList>
            <person name="Brown C.T."/>
            <person name="Sharon I."/>
            <person name="Thomas B.C."/>
            <person name="Castelle C.J."/>
            <person name="Morowitz M.J."/>
            <person name="Banfield J.F."/>
        </authorList>
    </citation>
    <scope>NUCLEOTIDE SEQUENCE [LARGE SCALE GENOMIC DNA]</scope>
    <source>
        <strain evidence="3">DORA_12</strain>
    </source>
</reference>
<accession>W1VFP8</accession>
<dbReference type="SMART" id="SM00943">
    <property type="entry name" value="Prim-Pol"/>
    <property type="match status" value="1"/>
</dbReference>
<dbReference type="InterPro" id="IPR015330">
    <property type="entry name" value="DNA_primase/pol_bifunc_N"/>
</dbReference>
<sequence>MSFLARPLTGTERAYLDAAQADDQAEAARLLAVLDAQDAGDDRRLRAPGALGAAALWYAEVLGWPVFPLIPGEKRPATRHGLKDATTSGQQVRAWWKASPHSNIGLPTGTHFNVIDIDTPAAITTAATDGLDLPDWDAPGALLATVRTPRGWHLYVPADGTGNAVAVVPGVDYRGKGGYVVAPPSIVDGKRYAWDAAPEITREAA</sequence>
<evidence type="ECO:0000313" key="3">
    <source>
        <dbReference type="Proteomes" id="UP000018852"/>
    </source>
</evidence>